<evidence type="ECO:0000313" key="3">
    <source>
        <dbReference type="Proteomes" id="UP000001554"/>
    </source>
</evidence>
<protein>
    <submittedName>
        <fullName evidence="4">1-aminocyclopropane-1-carboxylate synthase-like protein 1 isoform X1</fullName>
    </submittedName>
</protein>
<dbReference type="OrthoDB" id="691673at2759"/>
<sequence>MDSEVGQGGIDRPKSFNMAVVEKPQIVGSQQFISDRAKQICKARGEIFLNTAAGRAWRIKGIVDFGVSENKLMFDVFEKKLAEPKIQTLAPHMLFYDVMAGNLRFRGALAEFLTERLNAAKPLDPKNVRVCNGAGPMMELVASSIGDPGDCLMMPMPCYGGVFWDVGGRAEINVVPVHLTSKMEEGDTMPFQLTAKKIEDTYNKATAEGKKIVGILLINPHNPLGDIYSAELIMDILNVCHRHSLHVIMDEIYMMSIFDTEAKFTSVLSLPNIPDPQRVHLVWGFAKDFCMSGMRCGVLYSVNEAVNKAVDALVYFNMIPGPIQHVLTEIVLDKEWLDNVFIPTKYSRMREARSYMCDKLSALGIPVRKSPSGLYIWADFRKYIQPLTPENELVLFEKFMDAGVYLTPGIEAFNCGEPGFFRMVFTVYRDHLEVGMERIAAVLKDCAENGLTKPQADNAEAPTSADVKEESLEDLLGLLQGRISSSGWLEETRTQNWATQNPEALEQFKQAMKSQEGFGDK</sequence>
<dbReference type="GO" id="GO:0030170">
    <property type="term" value="F:pyridoxal phosphate binding"/>
    <property type="evidence" value="ECO:0007669"/>
    <property type="project" value="InterPro"/>
</dbReference>
<organism evidence="3 4">
    <name type="scientific">Branchiostoma floridae</name>
    <name type="common">Florida lancelet</name>
    <name type="synonym">Amphioxus</name>
    <dbReference type="NCBI Taxonomy" id="7739"/>
    <lineage>
        <taxon>Eukaryota</taxon>
        <taxon>Metazoa</taxon>
        <taxon>Chordata</taxon>
        <taxon>Cephalochordata</taxon>
        <taxon>Leptocardii</taxon>
        <taxon>Amphioxiformes</taxon>
        <taxon>Branchiostomatidae</taxon>
        <taxon>Branchiostoma</taxon>
    </lineage>
</organism>
<dbReference type="PANTHER" id="PTHR43795:SF39">
    <property type="entry name" value="AMINOTRANSFERASE CLASS I_CLASSII DOMAIN-CONTAINING PROTEIN"/>
    <property type="match status" value="1"/>
</dbReference>
<dbReference type="InterPro" id="IPR015424">
    <property type="entry name" value="PyrdxlP-dep_Trfase"/>
</dbReference>
<keyword evidence="1" id="KW-0663">Pyridoxal phosphate</keyword>
<dbReference type="SUPFAM" id="SSF53383">
    <property type="entry name" value="PLP-dependent transferases"/>
    <property type="match status" value="1"/>
</dbReference>
<dbReference type="GO" id="GO:0008483">
    <property type="term" value="F:transaminase activity"/>
    <property type="evidence" value="ECO:0000318"/>
    <property type="project" value="GO_Central"/>
</dbReference>
<evidence type="ECO:0000256" key="1">
    <source>
        <dbReference type="ARBA" id="ARBA00022898"/>
    </source>
</evidence>
<dbReference type="Proteomes" id="UP000001554">
    <property type="component" value="Chromosome 2"/>
</dbReference>
<accession>A0A9J7HQD0</accession>
<evidence type="ECO:0000313" key="4">
    <source>
        <dbReference type="RefSeq" id="XP_035661442.1"/>
    </source>
</evidence>
<dbReference type="InterPro" id="IPR015421">
    <property type="entry name" value="PyrdxlP-dep_Trfase_major"/>
</dbReference>
<dbReference type="KEGG" id="bfo:118405791"/>
<reference evidence="4" key="2">
    <citation type="submission" date="2025-08" db="UniProtKB">
        <authorList>
            <consortium name="RefSeq"/>
        </authorList>
    </citation>
    <scope>IDENTIFICATION</scope>
    <source>
        <strain evidence="4">S238N-H82</strain>
        <tissue evidence="4">Testes</tissue>
    </source>
</reference>
<dbReference type="AlphaFoldDB" id="A0A9J7HQD0"/>
<dbReference type="Gene3D" id="3.90.1150.10">
    <property type="entry name" value="Aspartate Aminotransferase, domain 1"/>
    <property type="match status" value="1"/>
</dbReference>
<gene>
    <name evidence="4" type="primary">LOC118405791</name>
</gene>
<evidence type="ECO:0000259" key="2">
    <source>
        <dbReference type="Pfam" id="PF00155"/>
    </source>
</evidence>
<dbReference type="Gene3D" id="3.40.640.10">
    <property type="entry name" value="Type I PLP-dependent aspartate aminotransferase-like (Major domain)"/>
    <property type="match status" value="1"/>
</dbReference>
<dbReference type="InterPro" id="IPR004839">
    <property type="entry name" value="Aminotransferase_I/II_large"/>
</dbReference>
<dbReference type="GeneID" id="118405791"/>
<dbReference type="CDD" id="cd00609">
    <property type="entry name" value="AAT_like"/>
    <property type="match status" value="1"/>
</dbReference>
<dbReference type="PRINTS" id="PR00753">
    <property type="entry name" value="ACCSYNTHASE"/>
</dbReference>
<keyword evidence="3" id="KW-1185">Reference proteome</keyword>
<dbReference type="InterPro" id="IPR050478">
    <property type="entry name" value="Ethylene_sulfur-biosynth"/>
</dbReference>
<dbReference type="InterPro" id="IPR015422">
    <property type="entry name" value="PyrdxlP-dep_Trfase_small"/>
</dbReference>
<dbReference type="Pfam" id="PF00155">
    <property type="entry name" value="Aminotran_1_2"/>
    <property type="match status" value="1"/>
</dbReference>
<dbReference type="PANTHER" id="PTHR43795">
    <property type="entry name" value="BIFUNCTIONAL ASPARTATE AMINOTRANSFERASE AND GLUTAMATE/ASPARTATE-PREPHENATE AMINOTRANSFERASE-RELATED"/>
    <property type="match status" value="1"/>
</dbReference>
<reference evidence="3" key="1">
    <citation type="journal article" date="2020" name="Nat. Ecol. Evol.">
        <title>Deeply conserved synteny resolves early events in vertebrate evolution.</title>
        <authorList>
            <person name="Simakov O."/>
            <person name="Marletaz F."/>
            <person name="Yue J.X."/>
            <person name="O'Connell B."/>
            <person name="Jenkins J."/>
            <person name="Brandt A."/>
            <person name="Calef R."/>
            <person name="Tung C.H."/>
            <person name="Huang T.K."/>
            <person name="Schmutz J."/>
            <person name="Satoh N."/>
            <person name="Yu J.K."/>
            <person name="Putnam N.H."/>
            <person name="Green R.E."/>
            <person name="Rokhsar D.S."/>
        </authorList>
    </citation>
    <scope>NUCLEOTIDE SEQUENCE [LARGE SCALE GENOMIC DNA]</scope>
    <source>
        <strain evidence="3">S238N-H82</strain>
    </source>
</reference>
<name>A0A9J7HQD0_BRAFL</name>
<dbReference type="RefSeq" id="XP_035661442.1">
    <property type="nucleotide sequence ID" value="XM_035805549.1"/>
</dbReference>
<dbReference type="GO" id="GO:0006520">
    <property type="term" value="P:amino acid metabolic process"/>
    <property type="evidence" value="ECO:0000318"/>
    <property type="project" value="GO_Central"/>
</dbReference>
<proteinExistence type="predicted"/>
<feature type="domain" description="Aminotransferase class I/classII large" evidence="2">
    <location>
        <begin position="63"/>
        <end position="439"/>
    </location>
</feature>